<proteinExistence type="predicted"/>
<name>A0ABX8DFV7_9GAMM</name>
<evidence type="ECO:0000313" key="2">
    <source>
        <dbReference type="Proteomes" id="UP000676428"/>
    </source>
</evidence>
<organism evidence="1 2">
    <name type="scientific">Shewanella dokdonensis</name>
    <dbReference type="NCBI Taxonomy" id="712036"/>
    <lineage>
        <taxon>Bacteria</taxon>
        <taxon>Pseudomonadati</taxon>
        <taxon>Pseudomonadota</taxon>
        <taxon>Gammaproteobacteria</taxon>
        <taxon>Alteromonadales</taxon>
        <taxon>Shewanellaceae</taxon>
        <taxon>Shewanella</taxon>
    </lineage>
</organism>
<dbReference type="SUPFAM" id="SSF64182">
    <property type="entry name" value="DHH phosphoesterases"/>
    <property type="match status" value="1"/>
</dbReference>
<sequence length="320" mass="34821">MHYDVFNGDADGILSLVQLRLLAPREAVLVTGVKRDISLLQRVSAAAGDTVQVLDISLEQNLLPLQRLLQQDVAVDYIDHHRAGEIPQSPLLTTHIDLSADTCTALIVDKLLDGQQRLWAIAAAFGDNMLTAARRLAVTLALNDTDTAFLQQLGTLINYNAYGNKVAELHIDPATLFRQLVGYHSPWALRDDFSSPYYVLQAAYARDMQQLSALMPAHNDDVLLLYRLPDAPWAKRISGVLGNQLANANPDKAIAIVTDNPDSTLMISLRAPLNNRQGAGTLCSRFVSGGGRAAAAGINTLPAQQLALFRESVIAYYARG</sequence>
<dbReference type="EMBL" id="CP074572">
    <property type="protein sequence ID" value="QVK23603.1"/>
    <property type="molecule type" value="Genomic_DNA"/>
</dbReference>
<gene>
    <name evidence="1" type="ORF">KHX94_02385</name>
</gene>
<reference evidence="1 2" key="1">
    <citation type="journal article" date="2012" name="Int. J. Syst. Evol. Microbiol.">
        <title>Shewanella dokdonensis sp. nov., isolated from seawater.</title>
        <authorList>
            <person name="Sung H.R."/>
            <person name="Yoon J.H."/>
            <person name="Ghim S.Y."/>
        </authorList>
    </citation>
    <scope>NUCLEOTIDE SEQUENCE [LARGE SCALE GENOMIC DNA]</scope>
    <source>
        <strain evidence="1 2">DSM 23626</strain>
    </source>
</reference>
<evidence type="ECO:0000313" key="1">
    <source>
        <dbReference type="EMBL" id="QVK23603.1"/>
    </source>
</evidence>
<dbReference type="Proteomes" id="UP000676428">
    <property type="component" value="Chromosome"/>
</dbReference>
<dbReference type="InterPro" id="IPR038763">
    <property type="entry name" value="DHH_sf"/>
</dbReference>
<keyword evidence="2" id="KW-1185">Reference proteome</keyword>
<accession>A0ABX8DFV7</accession>
<protein>
    <submittedName>
        <fullName evidence="1">DHH family phosphoesterase</fullName>
    </submittedName>
</protein>
<dbReference type="RefSeq" id="WP_213682223.1">
    <property type="nucleotide sequence ID" value="NZ_CP074572.1"/>
</dbReference>